<evidence type="ECO:0000313" key="2">
    <source>
        <dbReference type="Proteomes" id="UP000037069"/>
    </source>
</evidence>
<comment type="caution">
    <text evidence="1">The sequence shown here is derived from an EMBL/GenBank/DDBJ whole genome shotgun (WGS) entry which is preliminary data.</text>
</comment>
<dbReference type="Proteomes" id="UP000037069">
    <property type="component" value="Unassembled WGS sequence"/>
</dbReference>
<organism evidence="1 2">
    <name type="scientific">Lucilia cuprina</name>
    <name type="common">Green bottle fly</name>
    <name type="synonym">Australian sheep blowfly</name>
    <dbReference type="NCBI Taxonomy" id="7375"/>
    <lineage>
        <taxon>Eukaryota</taxon>
        <taxon>Metazoa</taxon>
        <taxon>Ecdysozoa</taxon>
        <taxon>Arthropoda</taxon>
        <taxon>Hexapoda</taxon>
        <taxon>Insecta</taxon>
        <taxon>Pterygota</taxon>
        <taxon>Neoptera</taxon>
        <taxon>Endopterygota</taxon>
        <taxon>Diptera</taxon>
        <taxon>Brachycera</taxon>
        <taxon>Muscomorpha</taxon>
        <taxon>Oestroidea</taxon>
        <taxon>Calliphoridae</taxon>
        <taxon>Luciliinae</taxon>
        <taxon>Lucilia</taxon>
    </lineage>
</organism>
<evidence type="ECO:0000313" key="1">
    <source>
        <dbReference type="EMBL" id="KNC29590.1"/>
    </source>
</evidence>
<gene>
    <name evidence="1" type="ORF">FF38_03751</name>
</gene>
<reference evidence="1 2" key="1">
    <citation type="journal article" date="2015" name="Nat. Commun.">
        <title>Lucilia cuprina genome unlocks parasitic fly biology to underpin future interventions.</title>
        <authorList>
            <person name="Anstead C.A."/>
            <person name="Korhonen P.K."/>
            <person name="Young N.D."/>
            <person name="Hall R.S."/>
            <person name="Jex A.R."/>
            <person name="Murali S.C."/>
            <person name="Hughes D.S."/>
            <person name="Lee S.F."/>
            <person name="Perry T."/>
            <person name="Stroehlein A.J."/>
            <person name="Ansell B.R."/>
            <person name="Breugelmans B."/>
            <person name="Hofmann A."/>
            <person name="Qu J."/>
            <person name="Dugan S."/>
            <person name="Lee S.L."/>
            <person name="Chao H."/>
            <person name="Dinh H."/>
            <person name="Han Y."/>
            <person name="Doddapaneni H.V."/>
            <person name="Worley K.C."/>
            <person name="Muzny D.M."/>
            <person name="Ioannidis P."/>
            <person name="Waterhouse R.M."/>
            <person name="Zdobnov E.M."/>
            <person name="James P.J."/>
            <person name="Bagnall N.H."/>
            <person name="Kotze A.C."/>
            <person name="Gibbs R.A."/>
            <person name="Richards S."/>
            <person name="Batterham P."/>
            <person name="Gasser R.B."/>
        </authorList>
    </citation>
    <scope>NUCLEOTIDE SEQUENCE [LARGE SCALE GENOMIC DNA]</scope>
    <source>
        <strain evidence="1 2">LS</strain>
        <tissue evidence="1">Full body</tissue>
    </source>
</reference>
<proteinExistence type="predicted"/>
<dbReference type="EMBL" id="JRES01000652">
    <property type="protein sequence ID" value="KNC29590.1"/>
    <property type="molecule type" value="Genomic_DNA"/>
</dbReference>
<keyword evidence="2" id="KW-1185">Reference proteome</keyword>
<feature type="non-terminal residue" evidence="1">
    <location>
        <position position="200"/>
    </location>
</feature>
<protein>
    <submittedName>
        <fullName evidence="1">Uncharacterized protein</fullName>
    </submittedName>
</protein>
<dbReference type="AlphaFoldDB" id="A0A0L0CBI8"/>
<sequence length="200" mass="21966">MSTAQPDLGEFNSEDCVSFEALLDQDYTLDLISENLLRILCYEEKSGIGEFISLILRSVGTLVTFQIDLNQTDISSDVQNIENLVINADKCPADYPLLKPALQKRVTRCLNTVFNTLMLSGQPEISIPSITTVPLTGSNILNNAVIMVDFPAPVRPTTPTFCPPRTSKLTLLMTNGKLSAYLKLKSWKWMPPLVGQASGG</sequence>
<accession>A0A0L0CBI8</accession>
<name>A0A0L0CBI8_LUCCU</name>